<dbReference type="Proteomes" id="UP001286313">
    <property type="component" value="Unassembled WGS sequence"/>
</dbReference>
<evidence type="ECO:0000259" key="1">
    <source>
        <dbReference type="PROSITE" id="PS50878"/>
    </source>
</evidence>
<dbReference type="GO" id="GO:0071897">
    <property type="term" value="P:DNA biosynthetic process"/>
    <property type="evidence" value="ECO:0007669"/>
    <property type="project" value="UniProtKB-ARBA"/>
</dbReference>
<dbReference type="PROSITE" id="PS50878">
    <property type="entry name" value="RT_POL"/>
    <property type="match status" value="1"/>
</dbReference>
<dbReference type="Pfam" id="PF00078">
    <property type="entry name" value="RVT_1"/>
    <property type="match status" value="1"/>
</dbReference>
<gene>
    <name evidence="2" type="ORF">Pcinc_002945</name>
</gene>
<accession>A0AAE1GK01</accession>
<dbReference type="Gene3D" id="3.30.70.270">
    <property type="match status" value="1"/>
</dbReference>
<dbReference type="InterPro" id="IPR043128">
    <property type="entry name" value="Rev_trsase/Diguanyl_cyclase"/>
</dbReference>
<feature type="domain" description="Reverse transcriptase" evidence="1">
    <location>
        <begin position="1"/>
        <end position="212"/>
    </location>
</feature>
<sequence length="319" mass="36258">MERILLNRFMYRLQDHLSPWLFGFHSQRSTHHCLVDLYSRISRDSMVAFIDLRSAFDVANKDIILDQLVDFGIKGNLLWWIRGYLSNRTSRVFFSGALSPLHSFHLGTPQCGVLSPFLFNILMHRLLTSLPDIPGTTITCYTNDICVHSTSPRDLQRFLDSFSVASSHCGIVISPDKSRIFTCCLPQAGPIFTIGGTVIPTCSQYRYLGAPVIWLVDPARPQDHPIVQDLLGRLQRRLTPLQWLTNNSSGISIPVVRTIYFAFIRSVVDYLSPALIQLPRATQETLDKFQNRAMRIILGCPMSTRIVNMQHSMSCIFLL</sequence>
<protein>
    <recommendedName>
        <fullName evidence="1">Reverse transcriptase domain-containing protein</fullName>
    </recommendedName>
</protein>
<reference evidence="2" key="1">
    <citation type="submission" date="2023-10" db="EMBL/GenBank/DDBJ databases">
        <title>Genome assemblies of two species of porcelain crab, Petrolisthes cinctipes and Petrolisthes manimaculis (Anomura: Porcellanidae).</title>
        <authorList>
            <person name="Angst P."/>
        </authorList>
    </citation>
    <scope>NUCLEOTIDE SEQUENCE</scope>
    <source>
        <strain evidence="2">PB745_01</strain>
        <tissue evidence="2">Gill</tissue>
    </source>
</reference>
<evidence type="ECO:0000313" key="2">
    <source>
        <dbReference type="EMBL" id="KAK3893261.1"/>
    </source>
</evidence>
<dbReference type="SUPFAM" id="SSF56672">
    <property type="entry name" value="DNA/RNA polymerases"/>
    <property type="match status" value="1"/>
</dbReference>
<dbReference type="PANTHER" id="PTHR33332">
    <property type="entry name" value="REVERSE TRANSCRIPTASE DOMAIN-CONTAINING PROTEIN"/>
    <property type="match status" value="1"/>
</dbReference>
<dbReference type="InterPro" id="IPR043502">
    <property type="entry name" value="DNA/RNA_pol_sf"/>
</dbReference>
<dbReference type="InterPro" id="IPR000477">
    <property type="entry name" value="RT_dom"/>
</dbReference>
<organism evidence="2 3">
    <name type="scientific">Petrolisthes cinctipes</name>
    <name type="common">Flat porcelain crab</name>
    <dbReference type="NCBI Taxonomy" id="88211"/>
    <lineage>
        <taxon>Eukaryota</taxon>
        <taxon>Metazoa</taxon>
        <taxon>Ecdysozoa</taxon>
        <taxon>Arthropoda</taxon>
        <taxon>Crustacea</taxon>
        <taxon>Multicrustacea</taxon>
        <taxon>Malacostraca</taxon>
        <taxon>Eumalacostraca</taxon>
        <taxon>Eucarida</taxon>
        <taxon>Decapoda</taxon>
        <taxon>Pleocyemata</taxon>
        <taxon>Anomura</taxon>
        <taxon>Galatheoidea</taxon>
        <taxon>Porcellanidae</taxon>
        <taxon>Petrolisthes</taxon>
    </lineage>
</organism>
<name>A0AAE1GK01_PETCI</name>
<evidence type="ECO:0000313" key="3">
    <source>
        <dbReference type="Proteomes" id="UP001286313"/>
    </source>
</evidence>
<dbReference type="AlphaFoldDB" id="A0AAE1GK01"/>
<comment type="caution">
    <text evidence="2">The sequence shown here is derived from an EMBL/GenBank/DDBJ whole genome shotgun (WGS) entry which is preliminary data.</text>
</comment>
<dbReference type="EMBL" id="JAWQEG010000218">
    <property type="protein sequence ID" value="KAK3893261.1"/>
    <property type="molecule type" value="Genomic_DNA"/>
</dbReference>
<keyword evidence="3" id="KW-1185">Reference proteome</keyword>
<proteinExistence type="predicted"/>